<dbReference type="SUPFAM" id="SSF50156">
    <property type="entry name" value="PDZ domain-like"/>
    <property type="match status" value="2"/>
</dbReference>
<dbReference type="GO" id="GO:0030595">
    <property type="term" value="P:leukocyte chemotaxis"/>
    <property type="evidence" value="ECO:0007669"/>
    <property type="project" value="TreeGrafter"/>
</dbReference>
<organism evidence="3 4">
    <name type="scientific">Astatotilapia calliptera</name>
    <name type="common">Eastern happy</name>
    <name type="synonym">Chromis callipterus</name>
    <dbReference type="NCBI Taxonomy" id="8154"/>
    <lineage>
        <taxon>Eukaryota</taxon>
        <taxon>Metazoa</taxon>
        <taxon>Chordata</taxon>
        <taxon>Craniata</taxon>
        <taxon>Vertebrata</taxon>
        <taxon>Euteleostomi</taxon>
        <taxon>Actinopterygii</taxon>
        <taxon>Neopterygii</taxon>
        <taxon>Teleostei</taxon>
        <taxon>Neoteleostei</taxon>
        <taxon>Acanthomorphata</taxon>
        <taxon>Ovalentaria</taxon>
        <taxon>Cichlomorphae</taxon>
        <taxon>Cichliformes</taxon>
        <taxon>Cichlidae</taxon>
        <taxon>African cichlids</taxon>
        <taxon>Pseudocrenilabrinae</taxon>
        <taxon>Haplochromini</taxon>
        <taxon>Astatotilapia</taxon>
    </lineage>
</organism>
<sequence>MDSSLLPASQNEYGKQRTGVKFTVRSANSPTYSLSRSSGVRKREGIGEVAERERYRKHTNTNGTNKDDDTVTGCETRTRSGSSVSTNRTIPEFGTDRRENPAFESQGRSAWRGSNLTSRSKSLDFKTGARKPDPNTIADFSQLSNNNKGDTSKYAGALEGRRTQIEGSVMDRISSLPAFNSVGVSNLQERSELLERGSRGKTLPTRLRSLSGSNYSYTETSASLGPKSGQSIMERIEKLFGPTGFGKTDDYKNRDSSNNSESSTESLISQQQKPHEKTAGGTFPMSFFSKDSNSAVKSGLSLWTQKDANASGFETSFSSGASIRDSSPGGWMQGRYSEESGVNWGKGFMETGTRSLDRARSRSSIAAQIRSARANAQPKTLLEETPDSFRESSGFRDKSKDDSSANNGEENRKTNVISGMLRDRTRSVDGPDQITELKGGNAYEDVFETNPQKTNVKTAERKKALSVSSAASVRKKINQFEALTQRTQSFATGQVQIPRRTFSVPAQASRGHEGVKKSGSAKEINELRKKWAGLQKEGEAQDKSEDKMMGTVNKVWPDRNLSVDEIGLRIKKEQTGLNDLDQKRKIDSTDDLKFSRLKTTQEMPHESDRAVSGKLGTDEIDFSKASSPEEASERDVTGSSTPTPLPPCDPSHKERSHSDITSPVSDDEQTPTNSPSYLLTTSPVAQLGDVTPTADSDNKSPPVFTCPAKDPDSSPRALPTSSNNNLQDVISPDIQTTPQKGKKRLLDLNAWIAGLNPDLKVFSDDEDVDDDESTQKDDDSNYDSDSGESSVTITSNMSQSDRRSFSVTLSDLCNFAGADYDSENDSDDWQSTNRRTASMSSDMSAFSCVSVMPAEELDKLVEEVRNLGDGALQDYDDVQVVVLHKDVGVGLGFSLAGGVDQNKPITVRKFYFLLRLGKYSNVCLQYFYVFSSSFLLSSAQVHKVFHSGVAAKQGSIKEGDQVLSINGTALSGSAHWEALRVLRRAKAKDMVVVVVRRGDIIDSSKKGEEGNSRGQTPEQYETGQTVSVQLQKNSRDLGFSLEGGEGSSLGNRPLTVQKIFQGGPVDMVYPGDEVLEVQGTSVVGMRRLEAWTLIRALPPGPVDVVLRRSHKHPET</sequence>
<name>A0AAX7TZJ6_ASTCA</name>
<feature type="region of interest" description="Disordered" evidence="1">
    <location>
        <begin position="760"/>
        <end position="798"/>
    </location>
</feature>
<feature type="compositionally biased region" description="Basic and acidic residues" evidence="1">
    <location>
        <begin position="387"/>
        <end position="413"/>
    </location>
</feature>
<feature type="compositionally biased region" description="Polar residues" evidence="1">
    <location>
        <begin position="1012"/>
        <end position="1024"/>
    </location>
</feature>
<dbReference type="Proteomes" id="UP000265100">
    <property type="component" value="Chromosome 11"/>
</dbReference>
<dbReference type="PANTHER" id="PTHR48484">
    <property type="entry name" value="PRO-INTERLEUKIN-16"/>
    <property type="match status" value="1"/>
</dbReference>
<feature type="compositionally biased region" description="Polar residues" evidence="1">
    <location>
        <begin position="1"/>
        <end position="13"/>
    </location>
</feature>
<reference evidence="3" key="3">
    <citation type="submission" date="2025-08" db="UniProtKB">
        <authorList>
            <consortium name="Ensembl"/>
        </authorList>
    </citation>
    <scope>IDENTIFICATION</scope>
</reference>
<feature type="compositionally biased region" description="Low complexity" evidence="1">
    <location>
        <begin position="256"/>
        <end position="266"/>
    </location>
</feature>
<dbReference type="GeneTree" id="ENSGT00940000156178"/>
<protein>
    <recommendedName>
        <fullName evidence="2">PDZ domain-containing protein</fullName>
    </recommendedName>
</protein>
<feature type="compositionally biased region" description="Basic and acidic residues" evidence="1">
    <location>
        <begin position="41"/>
        <end position="54"/>
    </location>
</feature>
<dbReference type="GO" id="GO:0050930">
    <property type="term" value="P:induction of positive chemotaxis"/>
    <property type="evidence" value="ECO:0007669"/>
    <property type="project" value="InterPro"/>
</dbReference>
<evidence type="ECO:0000256" key="1">
    <source>
        <dbReference type="SAM" id="MobiDB-lite"/>
    </source>
</evidence>
<feature type="region of interest" description="Disordered" evidence="1">
    <location>
        <begin position="241"/>
        <end position="286"/>
    </location>
</feature>
<dbReference type="SMART" id="SM00228">
    <property type="entry name" value="PDZ"/>
    <property type="match status" value="2"/>
</dbReference>
<feature type="domain" description="PDZ" evidence="2">
    <location>
        <begin position="880"/>
        <end position="997"/>
    </location>
</feature>
<dbReference type="InterPro" id="IPR036034">
    <property type="entry name" value="PDZ_sf"/>
</dbReference>
<feature type="compositionally biased region" description="Polar residues" evidence="1">
    <location>
        <begin position="138"/>
        <end position="149"/>
    </location>
</feature>
<proteinExistence type="predicted"/>
<feature type="compositionally biased region" description="Polar residues" evidence="1">
    <location>
        <begin position="73"/>
        <end position="89"/>
    </location>
</feature>
<feature type="compositionally biased region" description="Polar residues" evidence="1">
    <location>
        <begin position="659"/>
        <end position="684"/>
    </location>
</feature>
<feature type="compositionally biased region" description="Polar residues" evidence="1">
    <location>
        <begin position="719"/>
        <end position="739"/>
    </location>
</feature>
<dbReference type="InterPro" id="IPR001478">
    <property type="entry name" value="PDZ"/>
</dbReference>
<feature type="region of interest" description="Disordered" evidence="1">
    <location>
        <begin position="501"/>
        <end position="524"/>
    </location>
</feature>
<dbReference type="Pfam" id="PF00595">
    <property type="entry name" value="PDZ"/>
    <property type="match status" value="2"/>
</dbReference>
<feature type="compositionally biased region" description="Low complexity" evidence="1">
    <location>
        <begin position="362"/>
        <end position="376"/>
    </location>
</feature>
<dbReference type="Gene3D" id="2.30.42.10">
    <property type="match status" value="2"/>
</dbReference>
<dbReference type="GO" id="GO:0005125">
    <property type="term" value="F:cytokine activity"/>
    <property type="evidence" value="ECO:0007669"/>
    <property type="project" value="InterPro"/>
</dbReference>
<feature type="region of interest" description="Disordered" evidence="1">
    <location>
        <begin position="352"/>
        <end position="460"/>
    </location>
</feature>
<dbReference type="PANTHER" id="PTHR48484:SF1">
    <property type="entry name" value="DENTIN SIALOPHOSPHOPROTEIN"/>
    <property type="match status" value="1"/>
</dbReference>
<feature type="compositionally biased region" description="Polar residues" evidence="1">
    <location>
        <begin position="106"/>
        <end position="120"/>
    </location>
</feature>
<reference evidence="3" key="4">
    <citation type="submission" date="2025-09" db="UniProtKB">
        <authorList>
            <consortium name="Ensembl"/>
        </authorList>
    </citation>
    <scope>IDENTIFICATION</scope>
</reference>
<accession>A0AAX7TZJ6</accession>
<evidence type="ECO:0000313" key="4">
    <source>
        <dbReference type="Proteomes" id="UP000265100"/>
    </source>
</evidence>
<dbReference type="PROSITE" id="PS50106">
    <property type="entry name" value="PDZ"/>
    <property type="match status" value="2"/>
</dbReference>
<evidence type="ECO:0000259" key="2">
    <source>
        <dbReference type="PROSITE" id="PS50106"/>
    </source>
</evidence>
<feature type="domain" description="PDZ" evidence="2">
    <location>
        <begin position="1027"/>
        <end position="1109"/>
    </location>
</feature>
<feature type="compositionally biased region" description="Polar residues" evidence="1">
    <location>
        <begin position="25"/>
        <end position="38"/>
    </location>
</feature>
<feature type="compositionally biased region" description="Polar residues" evidence="1">
    <location>
        <begin position="787"/>
        <end position="798"/>
    </location>
</feature>
<feature type="region of interest" description="Disordered" evidence="1">
    <location>
        <begin position="1004"/>
        <end position="1024"/>
    </location>
</feature>
<dbReference type="GO" id="GO:0042609">
    <property type="term" value="F:CD4 receptor binding"/>
    <property type="evidence" value="ECO:0007669"/>
    <property type="project" value="TreeGrafter"/>
</dbReference>
<evidence type="ECO:0000313" key="3">
    <source>
        <dbReference type="Ensembl" id="ENSACLP00000062424.1"/>
    </source>
</evidence>
<dbReference type="AlphaFoldDB" id="A0AAX7TZJ6"/>
<feature type="compositionally biased region" description="Basic and acidic residues" evidence="1">
    <location>
        <begin position="569"/>
        <end position="594"/>
    </location>
</feature>
<dbReference type="InterPro" id="IPR055287">
    <property type="entry name" value="IL-16-like"/>
</dbReference>
<dbReference type="Ensembl" id="ENSACLT00000065198.1">
    <property type="protein sequence ID" value="ENSACLP00000062424.1"/>
    <property type="gene ID" value="ENSACLG00000018509.2"/>
</dbReference>
<feature type="region of interest" description="Disordered" evidence="1">
    <location>
        <begin position="1"/>
        <end position="155"/>
    </location>
</feature>
<feature type="region of interest" description="Disordered" evidence="1">
    <location>
        <begin position="569"/>
        <end position="739"/>
    </location>
</feature>
<keyword evidence="4" id="KW-1185">Reference proteome</keyword>
<reference evidence="3 4" key="1">
    <citation type="submission" date="2018-05" db="EMBL/GenBank/DDBJ databases">
        <authorList>
            <person name="Datahose"/>
        </authorList>
    </citation>
    <scope>NUCLEOTIDE SEQUENCE</scope>
</reference>
<reference evidence="4" key="2">
    <citation type="submission" date="2023-03" db="EMBL/GenBank/DDBJ databases">
        <authorList>
            <consortium name="Wellcome Sanger Institute Data Sharing"/>
        </authorList>
    </citation>
    <scope>NUCLEOTIDE SEQUENCE [LARGE SCALE GENOMIC DNA]</scope>
</reference>